<dbReference type="Proteomes" id="UP000007952">
    <property type="component" value="Chromosome"/>
</dbReference>
<evidence type="ECO:0000313" key="1">
    <source>
        <dbReference type="EMBL" id="AEG72864.1"/>
    </source>
</evidence>
<sequence length="208" mass="22485">MASTLVKGGMAAAGVGSAGLGGWAVSSHINSNQDTVKTVLLSKKYQLTSSLESGEQEKAWQKVLKTYKLEAKGDLKIKEGDVSTHSEIKDWCSANLESPYKESLFKKAKKWCVVYSTFEDKLKADGSTLETEASVLNGKYSSLGELKGEVDSISISTSGGNENGEKLKKWCTSKSDSSYSDDSNDLYQKFKTHCTKAATQTADAAPRQ</sequence>
<name>F6FI16_MYCHI</name>
<reference evidence="1 2" key="1">
    <citation type="journal article" date="2011" name="J. Bacteriol.">
        <title>Complete genome sequences of two hemotropic Mycoplasmas, Mycoplasma haemofelis strain Ohio2 and Mycoplasma suis strain Illinois.</title>
        <authorList>
            <person name="Messick J.B."/>
            <person name="Santos A.P."/>
            <person name="Guimaraes A.M."/>
        </authorList>
    </citation>
    <scope>NUCLEOTIDE SEQUENCE [LARGE SCALE GENOMIC DNA]</scope>
    <source>
        <strain evidence="1 2">Ohio2</strain>
    </source>
</reference>
<dbReference type="EMBL" id="CP002808">
    <property type="protein sequence ID" value="AEG72864.1"/>
    <property type="molecule type" value="Genomic_DNA"/>
</dbReference>
<dbReference type="HOGENOM" id="CLU_119971_0_0_14"/>
<reference key="2">
    <citation type="submission" date="2011-05" db="EMBL/GenBank/DDBJ databases">
        <title>The Genome of Mycoplasma haemofelis Strain Ohio2, a pathogenic hemoplasma of the cat.</title>
        <authorList>
            <person name="Santos A.P."/>
            <person name="Guimaraes A.M.S."/>
            <person name="SanMiguel P.J."/>
            <person name="Martin S.W."/>
            <person name="Messick J.B."/>
        </authorList>
    </citation>
    <scope>NUCLEOTIDE SEQUENCE</scope>
    <source>
        <strain>Ohio2</strain>
    </source>
</reference>
<evidence type="ECO:0000313" key="2">
    <source>
        <dbReference type="Proteomes" id="UP000007952"/>
    </source>
</evidence>
<dbReference type="KEGG" id="mhf:MHF_0592"/>
<gene>
    <name evidence="1" type="ordered locus">MHF_0592</name>
</gene>
<dbReference type="AlphaFoldDB" id="F6FI16"/>
<dbReference type="STRING" id="859194.MHF_0592"/>
<proteinExistence type="predicted"/>
<dbReference type="BioCyc" id="MHAE859194:G1GR7-583-MONOMER"/>
<accession>F6FI16</accession>
<organism evidence="1 2">
    <name type="scientific">Mycoplasma haemofelis (strain Ohio2)</name>
    <dbReference type="NCBI Taxonomy" id="859194"/>
    <lineage>
        <taxon>Bacteria</taxon>
        <taxon>Bacillati</taxon>
        <taxon>Mycoplasmatota</taxon>
        <taxon>Mollicutes</taxon>
        <taxon>Mycoplasmataceae</taxon>
        <taxon>Mycoplasma</taxon>
    </lineage>
</organism>
<protein>
    <submittedName>
        <fullName evidence="1">Uncharacterized protein</fullName>
    </submittedName>
</protein>